<comment type="caution">
    <text evidence="1">The sequence shown here is derived from an EMBL/GenBank/DDBJ whole genome shotgun (WGS) entry which is preliminary data.</text>
</comment>
<protein>
    <recommendedName>
        <fullName evidence="3">TPR-like protein</fullName>
    </recommendedName>
</protein>
<evidence type="ECO:0008006" key="3">
    <source>
        <dbReference type="Google" id="ProtNLM"/>
    </source>
</evidence>
<proteinExistence type="predicted"/>
<sequence>MTNPTPTTIPRSLITSPDGALLPPTSLTTAEQQTLLDEHSKLYTLGQIYRRKFQKSGEKIYLDHAIYCATRLLEIYPTDDALRRKYLFQFGDKYASRYSRYGEAADLNVAIDALAESVREDQDREQNLSGSTRGKALRAYSQCLKLRYMVNHLDADFDASLVALKSALKTYRSLGDEKNIAECQVLGAVLYDEKYTLTKNEAAIDSAIAWAQDAVEASDSDRSSPAFRIWTDAMELLTSLYRNRYLLNEEEEDLEHAIEIAERLYAVLVTAPDRARLHFNLAQLFFSLVKKTNSQDHGAEVSGHLRGCLHLTPKDHPARAQREEFSQTCFHWLSRNDRTGYDIRGRPTNAEIVAQRHQIAQFGDGRDPSELARLYNQLAMMYWTRYESNERTSEAKSAIEAMKDAARLTPDNEEEEAVDRLRMVGFFACELWHEVETTNCLKLGLRSVREAAQRCVAATDIPSLVKARALHGAARLLLPLCDESRYDDESDEVAELGSGDEAGSSETLVQEAMRYAAQAVELAAEEGCQVDDGCENCAERSMYVEDLEHIQSIAGRP</sequence>
<dbReference type="RefSeq" id="XP_043160869.1">
    <property type="nucleotide sequence ID" value="XM_043304934.1"/>
</dbReference>
<evidence type="ECO:0000313" key="2">
    <source>
        <dbReference type="Proteomes" id="UP001043456"/>
    </source>
</evidence>
<dbReference type="AlphaFoldDB" id="A0A9P3BKQ6"/>
<dbReference type="Proteomes" id="UP001043456">
    <property type="component" value="Unassembled WGS sequence"/>
</dbReference>
<keyword evidence="2" id="KW-1185">Reference proteome</keyword>
<name>A0A9P3BKQ6_9EURO</name>
<dbReference type="GeneID" id="67007683"/>
<dbReference type="EMBL" id="BHVY01000006">
    <property type="protein sequence ID" value="GIJ90123.1"/>
    <property type="molecule type" value="Genomic_DNA"/>
</dbReference>
<dbReference type="OrthoDB" id="9991317at2759"/>
<accession>A0A9P3BKQ6</accession>
<evidence type="ECO:0000313" key="1">
    <source>
        <dbReference type="EMBL" id="GIJ90123.1"/>
    </source>
</evidence>
<gene>
    <name evidence="1" type="ORF">Asppvi_009073</name>
</gene>
<organism evidence="1 2">
    <name type="scientific">Aspergillus pseudoviridinutans</name>
    <dbReference type="NCBI Taxonomy" id="1517512"/>
    <lineage>
        <taxon>Eukaryota</taxon>
        <taxon>Fungi</taxon>
        <taxon>Dikarya</taxon>
        <taxon>Ascomycota</taxon>
        <taxon>Pezizomycotina</taxon>
        <taxon>Eurotiomycetes</taxon>
        <taxon>Eurotiomycetidae</taxon>
        <taxon>Eurotiales</taxon>
        <taxon>Aspergillaceae</taxon>
        <taxon>Aspergillus</taxon>
        <taxon>Aspergillus subgen. Fumigati</taxon>
    </lineage>
</organism>
<reference evidence="1 2" key="1">
    <citation type="submission" date="2018-10" db="EMBL/GenBank/DDBJ databases">
        <title>Pan-genome distribution and transcriptional activeness of fungal secondary metabolism genes in Aspergillus section Fumigati.</title>
        <authorList>
            <person name="Takahashi H."/>
            <person name="Umemura M."/>
            <person name="Ninomiya A."/>
            <person name="Kusuya Y."/>
            <person name="Urayama S."/>
            <person name="Shimizu M."/>
            <person name="Watanabe A."/>
            <person name="Kamei K."/>
            <person name="Yaguchi T."/>
            <person name="Hagiwara D."/>
        </authorList>
    </citation>
    <scope>NUCLEOTIDE SEQUENCE [LARGE SCALE GENOMIC DNA]</scope>
    <source>
        <strain evidence="1 2">IFM 55266</strain>
    </source>
</reference>